<dbReference type="GO" id="GO:0016757">
    <property type="term" value="F:glycosyltransferase activity"/>
    <property type="evidence" value="ECO:0007669"/>
    <property type="project" value="UniProtKB-KW"/>
</dbReference>
<protein>
    <submittedName>
        <fullName evidence="4">Glycosyl transferase</fullName>
    </submittedName>
</protein>
<dbReference type="SUPFAM" id="SSF53448">
    <property type="entry name" value="Nucleotide-diphospho-sugar transferases"/>
    <property type="match status" value="1"/>
</dbReference>
<dbReference type="AlphaFoldDB" id="A0A2G1QLD8"/>
<keyword evidence="5" id="KW-1185">Reference proteome</keyword>
<reference evidence="4 5" key="1">
    <citation type="submission" date="2017-10" db="EMBL/GenBank/DDBJ databases">
        <title>Sedimentibacterium mangrovi gen. nov., sp. nov., a novel member of family Phyllobacteriacea isolated from mangrove sediment.</title>
        <authorList>
            <person name="Liao H."/>
            <person name="Tian Y."/>
        </authorList>
    </citation>
    <scope>NUCLEOTIDE SEQUENCE [LARGE SCALE GENOMIC DNA]</scope>
    <source>
        <strain evidence="4 5">X9-2-2</strain>
    </source>
</reference>
<dbReference type="EMBL" id="PDVP01000009">
    <property type="protein sequence ID" value="PHP66284.1"/>
    <property type="molecule type" value="Genomic_DNA"/>
</dbReference>
<dbReference type="PANTHER" id="PTHR43179:SF12">
    <property type="entry name" value="GALACTOFURANOSYLTRANSFERASE GLFT2"/>
    <property type="match status" value="1"/>
</dbReference>
<evidence type="ECO:0000256" key="3">
    <source>
        <dbReference type="ARBA" id="ARBA00022679"/>
    </source>
</evidence>
<evidence type="ECO:0000256" key="1">
    <source>
        <dbReference type="ARBA" id="ARBA00006739"/>
    </source>
</evidence>
<name>A0A2G1QLD8_9HYPH</name>
<dbReference type="Gene3D" id="3.90.550.10">
    <property type="entry name" value="Spore Coat Polysaccharide Biosynthesis Protein SpsA, Chain A"/>
    <property type="match status" value="1"/>
</dbReference>
<comment type="caution">
    <text evidence="4">The sequence shown here is derived from an EMBL/GenBank/DDBJ whole genome shotgun (WGS) entry which is preliminary data.</text>
</comment>
<proteinExistence type="inferred from homology"/>
<accession>A0A2G1QLD8</accession>
<dbReference type="Proteomes" id="UP000221168">
    <property type="component" value="Unassembled WGS sequence"/>
</dbReference>
<evidence type="ECO:0000256" key="2">
    <source>
        <dbReference type="ARBA" id="ARBA00022676"/>
    </source>
</evidence>
<dbReference type="Pfam" id="PF13641">
    <property type="entry name" value="Glyco_tranf_2_3"/>
    <property type="match status" value="1"/>
</dbReference>
<dbReference type="RefSeq" id="WP_099307213.1">
    <property type="nucleotide sequence ID" value="NZ_PDVP01000009.1"/>
</dbReference>
<evidence type="ECO:0000313" key="5">
    <source>
        <dbReference type="Proteomes" id="UP000221168"/>
    </source>
</evidence>
<comment type="similarity">
    <text evidence="1">Belongs to the glycosyltransferase 2 family.</text>
</comment>
<keyword evidence="3 4" id="KW-0808">Transferase</keyword>
<organism evidence="4 5">
    <name type="scientific">Zhengella mangrovi</name>
    <dbReference type="NCBI Taxonomy" id="1982044"/>
    <lineage>
        <taxon>Bacteria</taxon>
        <taxon>Pseudomonadati</taxon>
        <taxon>Pseudomonadota</taxon>
        <taxon>Alphaproteobacteria</taxon>
        <taxon>Hyphomicrobiales</taxon>
        <taxon>Notoacmeibacteraceae</taxon>
        <taxon>Zhengella</taxon>
    </lineage>
</organism>
<dbReference type="PANTHER" id="PTHR43179">
    <property type="entry name" value="RHAMNOSYLTRANSFERASE WBBL"/>
    <property type="match status" value="1"/>
</dbReference>
<keyword evidence="2" id="KW-0328">Glycosyltransferase</keyword>
<dbReference type="InterPro" id="IPR029044">
    <property type="entry name" value="Nucleotide-diphossugar_trans"/>
</dbReference>
<sequence>MKDAISIVSRSPGLQPAGIDAVVTIPTYKRPEHLLATLASVAGQKTERAVAVIVMENDAEARQGAAAAMPLFSAGSVTGLVLIAHERGNCCAYNAGWSTALEIFPDFRHLLVIDDDEIADPHWLERMCLTAEALEADIVGGPQVPVFESAELDAWRHHPVFRPPHGETGVVEALYSSGNLLLGRRVLETMGPPFLDLRFNFMGGGDSDFLSRARQAGFRLAWCAEAPVRETIPTRRLQADWIRARGIRNGIISSLVERGKRAGEPFGRVKVMARSLALLAASPVRGLAALWRTGSVSTGLYPVLIGIGRVIAEFGYTNEQYRHAEKN</sequence>
<evidence type="ECO:0000313" key="4">
    <source>
        <dbReference type="EMBL" id="PHP66284.1"/>
    </source>
</evidence>
<gene>
    <name evidence="4" type="ORF">CSC94_15275</name>
</gene>
<dbReference type="OrthoDB" id="6116224at2"/>